<gene>
    <name evidence="10" type="ORF">DXG03_006108</name>
</gene>
<dbReference type="AlphaFoldDB" id="A0A9P7GEK9"/>
<evidence type="ECO:0000256" key="1">
    <source>
        <dbReference type="ARBA" id="ARBA00004609"/>
    </source>
</evidence>
<accession>A0A9P7GEK9</accession>
<dbReference type="PANTHER" id="PTHR34992">
    <property type="entry name" value="HYPHAL ANASTAMOSIS-7 PROTEIN"/>
    <property type="match status" value="1"/>
</dbReference>
<dbReference type="CDD" id="cd21176">
    <property type="entry name" value="LPMO_auxiliary-like"/>
    <property type="match status" value="1"/>
</dbReference>
<evidence type="ECO:0000256" key="5">
    <source>
        <dbReference type="ARBA" id="ARBA00023136"/>
    </source>
</evidence>
<dbReference type="Pfam" id="PF20238">
    <property type="entry name" value="BIM1-like_dom"/>
    <property type="match status" value="1"/>
</dbReference>
<feature type="chain" id="PRO_5040484992" description="Copper acquisition factor BIM1-like domain-containing protein" evidence="8">
    <location>
        <begin position="18"/>
        <end position="211"/>
    </location>
</feature>
<evidence type="ECO:0000256" key="3">
    <source>
        <dbReference type="ARBA" id="ARBA00022622"/>
    </source>
</evidence>
<proteinExistence type="predicted"/>
<keyword evidence="11" id="KW-1185">Reference proteome</keyword>
<protein>
    <recommendedName>
        <fullName evidence="9">Copper acquisition factor BIM1-like domain-containing protein</fullName>
    </recommendedName>
</protein>
<keyword evidence="6" id="KW-0325">Glycoprotein</keyword>
<evidence type="ECO:0000256" key="2">
    <source>
        <dbReference type="ARBA" id="ARBA00022475"/>
    </source>
</evidence>
<keyword evidence="4 8" id="KW-0732">Signal</keyword>
<evidence type="ECO:0000256" key="7">
    <source>
        <dbReference type="ARBA" id="ARBA00023288"/>
    </source>
</evidence>
<comment type="caution">
    <text evidence="10">The sequence shown here is derived from an EMBL/GenBank/DDBJ whole genome shotgun (WGS) entry which is preliminary data.</text>
</comment>
<name>A0A9P7GEK9_9AGAR</name>
<evidence type="ECO:0000259" key="9">
    <source>
        <dbReference type="Pfam" id="PF20238"/>
    </source>
</evidence>
<keyword evidence="5" id="KW-0472">Membrane</keyword>
<feature type="signal peptide" evidence="8">
    <location>
        <begin position="1"/>
        <end position="17"/>
    </location>
</feature>
<evidence type="ECO:0000313" key="11">
    <source>
        <dbReference type="Proteomes" id="UP000775547"/>
    </source>
</evidence>
<sequence>MKFSLFTALALVGSANAHFRLLFPEPRGQFVADNEPQYCGGYTQVTQNRTTFPLSGGFFTIKSGHPDFTAGVIISTLQNPISFDNFTVNGKQQIASAYAKNANAGTFCLPLDLAASGVAGVKDGANVTIQIVYAGGDGNLYQCADLTLSSNFTIPNNVTCHNETAEAHHGGSETSSGASPSPTNGALSPAHAIAGYSAVLLGFVGVAALLV</sequence>
<reference evidence="10" key="2">
    <citation type="submission" date="2021-10" db="EMBL/GenBank/DDBJ databases">
        <title>Phylogenomics reveals ancestral predisposition of the termite-cultivated fungus Termitomyces towards a domesticated lifestyle.</title>
        <authorList>
            <person name="Auxier B."/>
            <person name="Grum-Grzhimaylo A."/>
            <person name="Cardenas M.E."/>
            <person name="Lodge J.D."/>
            <person name="Laessoe T."/>
            <person name="Pedersen O."/>
            <person name="Smith M.E."/>
            <person name="Kuyper T.W."/>
            <person name="Franco-Molano E.A."/>
            <person name="Baroni T.J."/>
            <person name="Aanen D.K."/>
        </authorList>
    </citation>
    <scope>NUCLEOTIDE SEQUENCE</scope>
    <source>
        <strain evidence="10">AP01</strain>
        <tissue evidence="10">Mycelium</tissue>
    </source>
</reference>
<keyword evidence="7" id="KW-0449">Lipoprotein</keyword>
<organism evidence="10 11">
    <name type="scientific">Asterophora parasitica</name>
    <dbReference type="NCBI Taxonomy" id="117018"/>
    <lineage>
        <taxon>Eukaryota</taxon>
        <taxon>Fungi</taxon>
        <taxon>Dikarya</taxon>
        <taxon>Basidiomycota</taxon>
        <taxon>Agaricomycotina</taxon>
        <taxon>Agaricomycetes</taxon>
        <taxon>Agaricomycetidae</taxon>
        <taxon>Agaricales</taxon>
        <taxon>Tricholomatineae</taxon>
        <taxon>Lyophyllaceae</taxon>
        <taxon>Asterophora</taxon>
    </lineage>
</organism>
<dbReference type="GO" id="GO:0098552">
    <property type="term" value="C:side of membrane"/>
    <property type="evidence" value="ECO:0007669"/>
    <property type="project" value="UniProtKB-KW"/>
</dbReference>
<comment type="subcellular location">
    <subcellularLocation>
        <location evidence="1">Cell membrane</location>
        <topology evidence="1">Lipid-anchor</topology>
        <topology evidence="1">GPI-anchor</topology>
    </subcellularLocation>
</comment>
<keyword evidence="2" id="KW-1003">Cell membrane</keyword>
<dbReference type="Proteomes" id="UP000775547">
    <property type="component" value="Unassembled WGS sequence"/>
</dbReference>
<evidence type="ECO:0000256" key="8">
    <source>
        <dbReference type="SAM" id="SignalP"/>
    </source>
</evidence>
<dbReference type="InterPro" id="IPR046936">
    <property type="entry name" value="BIM1-like"/>
</dbReference>
<feature type="domain" description="Copper acquisition factor BIM1-like" evidence="9">
    <location>
        <begin position="16"/>
        <end position="164"/>
    </location>
</feature>
<evidence type="ECO:0000256" key="4">
    <source>
        <dbReference type="ARBA" id="ARBA00022729"/>
    </source>
</evidence>
<dbReference type="OrthoDB" id="2146436at2759"/>
<keyword evidence="3" id="KW-0336">GPI-anchor</keyword>
<dbReference type="InterPro" id="IPR046530">
    <property type="entry name" value="BIM1-like_dom"/>
</dbReference>
<reference evidence="10" key="1">
    <citation type="submission" date="2020-07" db="EMBL/GenBank/DDBJ databases">
        <authorList>
            <person name="Nieuwenhuis M."/>
            <person name="Van De Peppel L.J.J."/>
        </authorList>
    </citation>
    <scope>NUCLEOTIDE SEQUENCE</scope>
    <source>
        <strain evidence="10">AP01</strain>
        <tissue evidence="10">Mycelium</tissue>
    </source>
</reference>
<dbReference type="GO" id="GO:0005886">
    <property type="term" value="C:plasma membrane"/>
    <property type="evidence" value="ECO:0007669"/>
    <property type="project" value="UniProtKB-SubCell"/>
</dbReference>
<evidence type="ECO:0000256" key="6">
    <source>
        <dbReference type="ARBA" id="ARBA00023180"/>
    </source>
</evidence>
<dbReference type="PANTHER" id="PTHR34992:SF11">
    <property type="entry name" value="COPPER ACQUISITION FACTOR BIM1-LIKE DOMAIN-CONTAINING PROTEIN"/>
    <property type="match status" value="1"/>
</dbReference>
<evidence type="ECO:0000313" key="10">
    <source>
        <dbReference type="EMBL" id="KAG5648154.1"/>
    </source>
</evidence>
<dbReference type="EMBL" id="JABCKV010000004">
    <property type="protein sequence ID" value="KAG5648154.1"/>
    <property type="molecule type" value="Genomic_DNA"/>
</dbReference>